<sequence>MGKELEEAKAEIERLKCSLEDKDYIIKTQWDETKTLKTLVSELQKKEKEDVKSPVNNQEGDLLEELVERHRKVEDELKWKVEQFKHLEEAYEKLRDQFRTSKTEWETEKSSLVDEISKLQESFDDENRAAEGLKYQLAMCKQALENEESRRKKLEEQVSEMKLSLESVAREGFGGKMEGGCLAVENGEEEVANLRHSLRVKEMDLKDMEYKANKLEKENQELLTSIKELQEAHIPRAIPTSSSWAKLKTRLKSLELSHKECSANLKAKEAEWSSKADRMDRELERCSSNLKSKDQVIEELKKELEGCNSSLTQLKMQNEELSLMLQLMQSEGSENTECGTAQLMEQLEKIRGEKLGMQEDLDKLREELEELREALDVIDSELTDQTNERNGLEYELQDWISIAAHLEMQVIKGQAMRRDLELSLLEQAEVEEMLKIDTEEKDRRIGNLEQQIYLMDQEIRIEEDDTTEEDEKVSPRMQLEDEQLQLELLARELEEAVVVHIMEERDYSFDQSSQEDMEPAEMHERMVVQGFDDNKIRISLEGEDICASKENASQRHSHLRKTSESLIEGRSPFRELN</sequence>
<dbReference type="Gramene" id="AUR62003664-RA">
    <property type="protein sequence ID" value="AUR62003664-RA:cds"/>
    <property type="gene ID" value="AUR62003664"/>
</dbReference>
<evidence type="ECO:0000256" key="2">
    <source>
        <dbReference type="SAM" id="MobiDB-lite"/>
    </source>
</evidence>
<organism evidence="3 4">
    <name type="scientific">Chenopodium quinoa</name>
    <name type="common">Quinoa</name>
    <dbReference type="NCBI Taxonomy" id="63459"/>
    <lineage>
        <taxon>Eukaryota</taxon>
        <taxon>Viridiplantae</taxon>
        <taxon>Streptophyta</taxon>
        <taxon>Embryophyta</taxon>
        <taxon>Tracheophyta</taxon>
        <taxon>Spermatophyta</taxon>
        <taxon>Magnoliopsida</taxon>
        <taxon>eudicotyledons</taxon>
        <taxon>Gunneridae</taxon>
        <taxon>Pentapetalae</taxon>
        <taxon>Caryophyllales</taxon>
        <taxon>Chenopodiaceae</taxon>
        <taxon>Chenopodioideae</taxon>
        <taxon>Atripliceae</taxon>
        <taxon>Chenopodium</taxon>
    </lineage>
</organism>
<dbReference type="GeneID" id="110682079"/>
<gene>
    <name evidence="3" type="primary">LOC110682079</name>
</gene>
<proteinExistence type="predicted"/>
<dbReference type="KEGG" id="cqi:110682079"/>
<keyword evidence="1" id="KW-0175">Coiled coil</keyword>
<name>A0A803KXA6_CHEQI</name>
<protein>
    <submittedName>
        <fullName evidence="3">Uncharacterized protein</fullName>
    </submittedName>
</protein>
<dbReference type="AlphaFoldDB" id="A0A803KXA6"/>
<evidence type="ECO:0000313" key="4">
    <source>
        <dbReference type="Proteomes" id="UP000596660"/>
    </source>
</evidence>
<dbReference type="PANTHER" id="PTHR45287">
    <property type="entry name" value="OS03G0691500 PROTEIN"/>
    <property type="match status" value="1"/>
</dbReference>
<feature type="coiled-coil region" evidence="1">
    <location>
        <begin position="198"/>
        <end position="388"/>
    </location>
</feature>
<dbReference type="OrthoDB" id="685795at2759"/>
<reference evidence="3" key="1">
    <citation type="journal article" date="2017" name="Nature">
        <title>The genome of Chenopodium quinoa.</title>
        <authorList>
            <person name="Jarvis D.E."/>
            <person name="Ho Y.S."/>
            <person name="Lightfoot D.J."/>
            <person name="Schmoeckel S.M."/>
            <person name="Li B."/>
            <person name="Borm T.J.A."/>
            <person name="Ohyanagi H."/>
            <person name="Mineta K."/>
            <person name="Michell C.T."/>
            <person name="Saber N."/>
            <person name="Kharbatia N.M."/>
            <person name="Rupper R.R."/>
            <person name="Sharp A.R."/>
            <person name="Dally N."/>
            <person name="Boughton B.A."/>
            <person name="Woo Y.H."/>
            <person name="Gao G."/>
            <person name="Schijlen E.G.W.M."/>
            <person name="Guo X."/>
            <person name="Momin A.A."/>
            <person name="Negrao S."/>
            <person name="Al-Babili S."/>
            <person name="Gehring C."/>
            <person name="Roessner U."/>
            <person name="Jung C."/>
            <person name="Murphy K."/>
            <person name="Arold S.T."/>
            <person name="Gojobori T."/>
            <person name="van der Linden C.G."/>
            <person name="van Loo E.N."/>
            <person name="Jellen E.N."/>
            <person name="Maughan P.J."/>
            <person name="Tester M."/>
        </authorList>
    </citation>
    <scope>NUCLEOTIDE SEQUENCE [LARGE SCALE GENOMIC DNA]</scope>
    <source>
        <strain evidence="3">cv. PI 614886</strain>
    </source>
</reference>
<accession>A0A803KXA6</accession>
<dbReference type="RefSeq" id="XP_021714004.1">
    <property type="nucleotide sequence ID" value="XM_021858312.1"/>
</dbReference>
<dbReference type="EnsemblPlants" id="AUR62003664-RA">
    <property type="protein sequence ID" value="AUR62003664-RA:cds"/>
    <property type="gene ID" value="AUR62003664"/>
</dbReference>
<reference evidence="3" key="2">
    <citation type="submission" date="2021-03" db="UniProtKB">
        <authorList>
            <consortium name="EnsemblPlants"/>
        </authorList>
    </citation>
    <scope>IDENTIFICATION</scope>
</reference>
<feature type="region of interest" description="Disordered" evidence="2">
    <location>
        <begin position="548"/>
        <end position="577"/>
    </location>
</feature>
<feature type="coiled-coil region" evidence="1">
    <location>
        <begin position="56"/>
        <end position="171"/>
    </location>
</feature>
<dbReference type="PANTHER" id="PTHR45287:SF4">
    <property type="entry name" value="OS03G0691500 PROTEIN"/>
    <property type="match status" value="1"/>
</dbReference>
<dbReference type="RefSeq" id="XP_021714006.1">
    <property type="nucleotide sequence ID" value="XM_021858314.1"/>
</dbReference>
<keyword evidence="4" id="KW-1185">Reference proteome</keyword>
<evidence type="ECO:0000313" key="3">
    <source>
        <dbReference type="EnsemblPlants" id="AUR62003664-RA:cds"/>
    </source>
</evidence>
<dbReference type="SMR" id="A0A803KXA6"/>
<dbReference type="Proteomes" id="UP000596660">
    <property type="component" value="Unplaced"/>
</dbReference>
<dbReference type="InterPro" id="IPR040262">
    <property type="entry name" value="At4g38062-like"/>
</dbReference>
<evidence type="ECO:0000256" key="1">
    <source>
        <dbReference type="SAM" id="Coils"/>
    </source>
</evidence>
<dbReference type="Gene3D" id="1.10.287.950">
    <property type="entry name" value="Methyl-accepting chemotaxis protein"/>
    <property type="match status" value="1"/>
</dbReference>